<accession>X1AJG9</accession>
<proteinExistence type="predicted"/>
<reference evidence="1" key="1">
    <citation type="journal article" date="2014" name="Front. Microbiol.">
        <title>High frequency of phylogenetically diverse reductive dehalogenase-homologous genes in deep subseafloor sedimentary metagenomes.</title>
        <authorList>
            <person name="Kawai M."/>
            <person name="Futagami T."/>
            <person name="Toyoda A."/>
            <person name="Takaki Y."/>
            <person name="Nishi S."/>
            <person name="Hori S."/>
            <person name="Arai W."/>
            <person name="Tsubouchi T."/>
            <person name="Morono Y."/>
            <person name="Uchiyama I."/>
            <person name="Ito T."/>
            <person name="Fujiyama A."/>
            <person name="Inagaki F."/>
            <person name="Takami H."/>
        </authorList>
    </citation>
    <scope>NUCLEOTIDE SEQUENCE</scope>
    <source>
        <strain evidence="1">Expedition CK06-06</strain>
    </source>
</reference>
<comment type="caution">
    <text evidence="1">The sequence shown here is derived from an EMBL/GenBank/DDBJ whole genome shotgun (WGS) entry which is preliminary data.</text>
</comment>
<gene>
    <name evidence="1" type="ORF">S01H4_19947</name>
</gene>
<dbReference type="EMBL" id="BART01008932">
    <property type="protein sequence ID" value="GAG60121.1"/>
    <property type="molecule type" value="Genomic_DNA"/>
</dbReference>
<feature type="non-terminal residue" evidence="1">
    <location>
        <position position="1"/>
    </location>
</feature>
<organism evidence="1">
    <name type="scientific">marine sediment metagenome</name>
    <dbReference type="NCBI Taxonomy" id="412755"/>
    <lineage>
        <taxon>unclassified sequences</taxon>
        <taxon>metagenomes</taxon>
        <taxon>ecological metagenomes</taxon>
    </lineage>
</organism>
<dbReference type="AlphaFoldDB" id="X1AJG9"/>
<protein>
    <submittedName>
        <fullName evidence="1">Uncharacterized protein</fullName>
    </submittedName>
</protein>
<evidence type="ECO:0000313" key="1">
    <source>
        <dbReference type="EMBL" id="GAG60121.1"/>
    </source>
</evidence>
<name>X1AJG9_9ZZZZ</name>
<sequence>THIMKAYTGFNMQTGVFNGADLMKGWLPFLAATAMTYGIPKIAGMIRGL</sequence>